<sequence>MRRGERNDRYTKRNVAENRKKITFRNPPIGRAAPAPRTIDHRLDIEHTSALCLLTCNEEMTVYIESKGGGKRTCRSSYKSPSPTIAHGMGESRQRITFKALKFPQSWNTNPSGRTVLGISYS</sequence>
<evidence type="ECO:0000256" key="1">
    <source>
        <dbReference type="SAM" id="MobiDB-lite"/>
    </source>
</evidence>
<gene>
    <name evidence="2" type="ORF">EVAR_58016_1</name>
</gene>
<dbReference type="EMBL" id="BGZK01001138">
    <property type="protein sequence ID" value="GBP72250.1"/>
    <property type="molecule type" value="Genomic_DNA"/>
</dbReference>
<accession>A0A4C1YB43</accession>
<organism evidence="2 3">
    <name type="scientific">Eumeta variegata</name>
    <name type="common">Bagworm moth</name>
    <name type="synonym">Eumeta japonica</name>
    <dbReference type="NCBI Taxonomy" id="151549"/>
    <lineage>
        <taxon>Eukaryota</taxon>
        <taxon>Metazoa</taxon>
        <taxon>Ecdysozoa</taxon>
        <taxon>Arthropoda</taxon>
        <taxon>Hexapoda</taxon>
        <taxon>Insecta</taxon>
        <taxon>Pterygota</taxon>
        <taxon>Neoptera</taxon>
        <taxon>Endopterygota</taxon>
        <taxon>Lepidoptera</taxon>
        <taxon>Glossata</taxon>
        <taxon>Ditrysia</taxon>
        <taxon>Tineoidea</taxon>
        <taxon>Psychidae</taxon>
        <taxon>Oiketicinae</taxon>
        <taxon>Eumeta</taxon>
    </lineage>
</organism>
<dbReference type="AlphaFoldDB" id="A0A4C1YB43"/>
<comment type="caution">
    <text evidence="2">The sequence shown here is derived from an EMBL/GenBank/DDBJ whole genome shotgun (WGS) entry which is preliminary data.</text>
</comment>
<name>A0A4C1YB43_EUMVA</name>
<reference evidence="2 3" key="1">
    <citation type="journal article" date="2019" name="Commun. Biol.">
        <title>The bagworm genome reveals a unique fibroin gene that provides high tensile strength.</title>
        <authorList>
            <person name="Kono N."/>
            <person name="Nakamura H."/>
            <person name="Ohtoshi R."/>
            <person name="Tomita M."/>
            <person name="Numata K."/>
            <person name="Arakawa K."/>
        </authorList>
    </citation>
    <scope>NUCLEOTIDE SEQUENCE [LARGE SCALE GENOMIC DNA]</scope>
</reference>
<evidence type="ECO:0000313" key="3">
    <source>
        <dbReference type="Proteomes" id="UP000299102"/>
    </source>
</evidence>
<evidence type="ECO:0000313" key="2">
    <source>
        <dbReference type="EMBL" id="GBP72250.1"/>
    </source>
</evidence>
<protein>
    <submittedName>
        <fullName evidence="2">Uncharacterized protein</fullName>
    </submittedName>
</protein>
<keyword evidence="3" id="KW-1185">Reference proteome</keyword>
<dbReference type="Proteomes" id="UP000299102">
    <property type="component" value="Unassembled WGS sequence"/>
</dbReference>
<proteinExistence type="predicted"/>
<feature type="region of interest" description="Disordered" evidence="1">
    <location>
        <begin position="68"/>
        <end position="91"/>
    </location>
</feature>